<name>A0AAD5TP83_9FUNG</name>
<feature type="region of interest" description="Disordered" evidence="3">
    <location>
        <begin position="203"/>
        <end position="245"/>
    </location>
</feature>
<dbReference type="PROSITE" id="PS50118">
    <property type="entry name" value="HMG_BOX_2"/>
    <property type="match status" value="1"/>
</dbReference>
<keyword evidence="2" id="KW-0539">Nucleus</keyword>
<dbReference type="GO" id="GO:0005634">
    <property type="term" value="C:nucleus"/>
    <property type="evidence" value="ECO:0007669"/>
    <property type="project" value="UniProtKB-UniRule"/>
</dbReference>
<dbReference type="InterPro" id="IPR009071">
    <property type="entry name" value="HMG_box_dom"/>
</dbReference>
<feature type="domain" description="HMG box" evidence="4">
    <location>
        <begin position="1"/>
        <end position="55"/>
    </location>
</feature>
<evidence type="ECO:0000313" key="6">
    <source>
        <dbReference type="Proteomes" id="UP001212152"/>
    </source>
</evidence>
<dbReference type="EMBL" id="JADGJQ010000009">
    <property type="protein sequence ID" value="KAJ3182308.1"/>
    <property type="molecule type" value="Genomic_DNA"/>
</dbReference>
<dbReference type="Gene3D" id="1.10.30.10">
    <property type="entry name" value="High mobility group box domain"/>
    <property type="match status" value="2"/>
</dbReference>
<keyword evidence="6" id="KW-1185">Reference proteome</keyword>
<dbReference type="SUPFAM" id="SSF47095">
    <property type="entry name" value="HMG-box"/>
    <property type="match status" value="2"/>
</dbReference>
<accession>A0AAD5TP83</accession>
<sequence>MRPEISRELGTTNIALVAKETGARWRALSDEEKEPYFKKAEQDKVRLDREMAEFVATRPASDAILEEKIYRLKKSLIDLSATSSSSTVPRTRRLPPKPIKDERKPKVLSGYTIFANTIWRGSGEEQAKLLGEDSANALDFIGKTKLIASTWRNMSDKEKEPYQRKSEALRAASREYSAKNGLDEYQKSLKETVKFAVAGRKKRVLGKKKAKPSKRVVKKKTKKTSTKRTKSVSTRAPKKKTGDTAVKAVKAVKKGARKVGKSIKKGAKAAKTVSKRVVKAAIEK</sequence>
<dbReference type="InterPro" id="IPR036910">
    <property type="entry name" value="HMG_box_dom_sf"/>
</dbReference>
<evidence type="ECO:0000259" key="4">
    <source>
        <dbReference type="PROSITE" id="PS50118"/>
    </source>
</evidence>
<protein>
    <submittedName>
        <fullName evidence="5">Exp1-like protein</fullName>
    </submittedName>
</protein>
<dbReference type="CDD" id="cd00084">
    <property type="entry name" value="HMG-box_SF"/>
    <property type="match status" value="2"/>
</dbReference>
<dbReference type="SMART" id="SM00398">
    <property type="entry name" value="HMG"/>
    <property type="match status" value="2"/>
</dbReference>
<gene>
    <name evidence="5" type="primary">EXP1</name>
    <name evidence="5" type="ORF">HDU87_008470</name>
</gene>
<evidence type="ECO:0000256" key="2">
    <source>
        <dbReference type="PROSITE-ProRule" id="PRU00267"/>
    </source>
</evidence>
<organism evidence="5 6">
    <name type="scientific">Geranomyces variabilis</name>
    <dbReference type="NCBI Taxonomy" id="109894"/>
    <lineage>
        <taxon>Eukaryota</taxon>
        <taxon>Fungi</taxon>
        <taxon>Fungi incertae sedis</taxon>
        <taxon>Chytridiomycota</taxon>
        <taxon>Chytridiomycota incertae sedis</taxon>
        <taxon>Chytridiomycetes</taxon>
        <taxon>Spizellomycetales</taxon>
        <taxon>Powellomycetaceae</taxon>
        <taxon>Geranomyces</taxon>
    </lineage>
</organism>
<dbReference type="Proteomes" id="UP001212152">
    <property type="component" value="Unassembled WGS sequence"/>
</dbReference>
<comment type="caution">
    <text evidence="5">The sequence shown here is derived from an EMBL/GenBank/DDBJ whole genome shotgun (WGS) entry which is preliminary data.</text>
</comment>
<reference evidence="5" key="1">
    <citation type="submission" date="2020-05" db="EMBL/GenBank/DDBJ databases">
        <title>Phylogenomic resolution of chytrid fungi.</title>
        <authorList>
            <person name="Stajich J.E."/>
            <person name="Amses K."/>
            <person name="Simmons R."/>
            <person name="Seto K."/>
            <person name="Myers J."/>
            <person name="Bonds A."/>
            <person name="Quandt C.A."/>
            <person name="Barry K."/>
            <person name="Liu P."/>
            <person name="Grigoriev I."/>
            <person name="Longcore J.E."/>
            <person name="James T.Y."/>
        </authorList>
    </citation>
    <scope>NUCLEOTIDE SEQUENCE</scope>
    <source>
        <strain evidence="5">JEL0379</strain>
    </source>
</reference>
<evidence type="ECO:0000313" key="5">
    <source>
        <dbReference type="EMBL" id="KAJ3182308.1"/>
    </source>
</evidence>
<dbReference type="GO" id="GO:0003677">
    <property type="term" value="F:DNA binding"/>
    <property type="evidence" value="ECO:0007669"/>
    <property type="project" value="UniProtKB-UniRule"/>
</dbReference>
<evidence type="ECO:0000256" key="3">
    <source>
        <dbReference type="SAM" id="MobiDB-lite"/>
    </source>
</evidence>
<dbReference type="InterPro" id="IPR050342">
    <property type="entry name" value="HMGB"/>
</dbReference>
<keyword evidence="1 2" id="KW-0238">DNA-binding</keyword>
<dbReference type="AlphaFoldDB" id="A0AAD5TP83"/>
<proteinExistence type="predicted"/>
<feature type="compositionally biased region" description="Basic residues" evidence="3">
    <location>
        <begin position="203"/>
        <end position="230"/>
    </location>
</feature>
<dbReference type="Pfam" id="PF09011">
    <property type="entry name" value="HMG_box_2"/>
    <property type="match status" value="2"/>
</dbReference>
<feature type="DNA-binding region" description="HMG box" evidence="2">
    <location>
        <begin position="1"/>
        <end position="55"/>
    </location>
</feature>
<dbReference type="PANTHER" id="PTHR48112">
    <property type="entry name" value="HIGH MOBILITY GROUP PROTEIN DSP1"/>
    <property type="match status" value="1"/>
</dbReference>
<evidence type="ECO:0000256" key="1">
    <source>
        <dbReference type="ARBA" id="ARBA00023125"/>
    </source>
</evidence>